<protein>
    <submittedName>
        <fullName evidence="1">Uncharacterized protein</fullName>
    </submittedName>
</protein>
<accession>A0AA39UWU6</accession>
<gene>
    <name evidence="1" type="ORF">EDD18DRAFT_1342970</name>
</gene>
<dbReference type="AlphaFoldDB" id="A0AA39UWU6"/>
<organism evidence="1 2">
    <name type="scientific">Armillaria luteobubalina</name>
    <dbReference type="NCBI Taxonomy" id="153913"/>
    <lineage>
        <taxon>Eukaryota</taxon>
        <taxon>Fungi</taxon>
        <taxon>Dikarya</taxon>
        <taxon>Basidiomycota</taxon>
        <taxon>Agaricomycotina</taxon>
        <taxon>Agaricomycetes</taxon>
        <taxon>Agaricomycetidae</taxon>
        <taxon>Agaricales</taxon>
        <taxon>Marasmiineae</taxon>
        <taxon>Physalacriaceae</taxon>
        <taxon>Armillaria</taxon>
    </lineage>
</organism>
<name>A0AA39UWU6_9AGAR</name>
<reference evidence="1" key="1">
    <citation type="submission" date="2023-06" db="EMBL/GenBank/DDBJ databases">
        <authorList>
            <consortium name="Lawrence Berkeley National Laboratory"/>
            <person name="Ahrendt S."/>
            <person name="Sahu N."/>
            <person name="Indic B."/>
            <person name="Wong-Bajracharya J."/>
            <person name="Merenyi Z."/>
            <person name="Ke H.-M."/>
            <person name="Monk M."/>
            <person name="Kocsube S."/>
            <person name="Drula E."/>
            <person name="Lipzen A."/>
            <person name="Balint B."/>
            <person name="Henrissat B."/>
            <person name="Andreopoulos B."/>
            <person name="Martin F.M."/>
            <person name="Harder C.B."/>
            <person name="Rigling D."/>
            <person name="Ford K.L."/>
            <person name="Foster G.D."/>
            <person name="Pangilinan J."/>
            <person name="Papanicolaou A."/>
            <person name="Barry K."/>
            <person name="LaButti K."/>
            <person name="Viragh M."/>
            <person name="Koriabine M."/>
            <person name="Yan M."/>
            <person name="Riley R."/>
            <person name="Champramary S."/>
            <person name="Plett K.L."/>
            <person name="Tsai I.J."/>
            <person name="Slot J."/>
            <person name="Sipos G."/>
            <person name="Plett J."/>
            <person name="Nagy L.G."/>
            <person name="Grigoriev I.V."/>
        </authorList>
    </citation>
    <scope>NUCLEOTIDE SEQUENCE</scope>
    <source>
        <strain evidence="1">HWK02</strain>
    </source>
</reference>
<dbReference type="Proteomes" id="UP001175228">
    <property type="component" value="Unassembled WGS sequence"/>
</dbReference>
<evidence type="ECO:0000313" key="2">
    <source>
        <dbReference type="Proteomes" id="UP001175228"/>
    </source>
</evidence>
<proteinExistence type="predicted"/>
<sequence length="264" mass="28880">MPDELMDCMFAPSYKYRFHGYVKWADLDMSTIKDDCLTLSIPIDIVGPAIPANWLCKILAVHKIPVLQSQRSKADLLAAIDGHDCSPCDDHIVVLKKIPLFMGLPSTHCKPSTHRTSTSYLPRSSKCINVPSPTLFASESPSEYPPPPLDKAQEATIICECVSAMDPSMFQEAGCTVCSQLTPLSSLSKSRHVCHLFGLLENDSCTQIERTDSSEPVRPIPGPICDATTDLICLTCRSDVHKGKVPKCALANNLWIGEVPEVLA</sequence>
<comment type="caution">
    <text evidence="1">The sequence shown here is derived from an EMBL/GenBank/DDBJ whole genome shotgun (WGS) entry which is preliminary data.</text>
</comment>
<dbReference type="EMBL" id="JAUEPU010000001">
    <property type="protein sequence ID" value="KAK0506577.1"/>
    <property type="molecule type" value="Genomic_DNA"/>
</dbReference>
<keyword evidence="2" id="KW-1185">Reference proteome</keyword>
<evidence type="ECO:0000313" key="1">
    <source>
        <dbReference type="EMBL" id="KAK0506577.1"/>
    </source>
</evidence>